<dbReference type="AlphaFoldDB" id="A0A1I5FE03"/>
<dbReference type="STRING" id="1993.SAMN04489713_104555"/>
<reference evidence="1 2" key="1">
    <citation type="submission" date="2016-10" db="EMBL/GenBank/DDBJ databases">
        <authorList>
            <person name="de Groot N.N."/>
        </authorList>
    </citation>
    <scope>NUCLEOTIDE SEQUENCE [LARGE SCALE GENOMIC DNA]</scope>
    <source>
        <strain evidence="1 2">DSM 43067</strain>
    </source>
</reference>
<dbReference type="SUPFAM" id="SSF51735">
    <property type="entry name" value="NAD(P)-binding Rossmann-fold domains"/>
    <property type="match status" value="1"/>
</dbReference>
<dbReference type="Proteomes" id="UP000183413">
    <property type="component" value="Unassembled WGS sequence"/>
</dbReference>
<evidence type="ECO:0000313" key="1">
    <source>
        <dbReference type="EMBL" id="SFO21962.1"/>
    </source>
</evidence>
<dbReference type="EMBL" id="FOVH01000004">
    <property type="protein sequence ID" value="SFO21962.1"/>
    <property type="molecule type" value="Genomic_DNA"/>
</dbReference>
<dbReference type="Gene3D" id="3.90.180.10">
    <property type="entry name" value="Medium-chain alcohol dehydrogenases, catalytic domain"/>
    <property type="match status" value="1"/>
</dbReference>
<evidence type="ECO:0000313" key="2">
    <source>
        <dbReference type="Proteomes" id="UP000183413"/>
    </source>
</evidence>
<protein>
    <submittedName>
        <fullName evidence="1">Aryl-alcohol dehydrogenase</fullName>
    </submittedName>
</protein>
<dbReference type="InterPro" id="IPR036291">
    <property type="entry name" value="NAD(P)-bd_dom_sf"/>
</dbReference>
<gene>
    <name evidence="1" type="ORF">SAMN04489713_104555</name>
</gene>
<dbReference type="eggNOG" id="COG1062">
    <property type="taxonomic scope" value="Bacteria"/>
</dbReference>
<name>A0A1I5FE03_9ACTN</name>
<proteinExistence type="predicted"/>
<organism evidence="1 2">
    <name type="scientific">Actinomadura madurae</name>
    <dbReference type="NCBI Taxonomy" id="1993"/>
    <lineage>
        <taxon>Bacteria</taxon>
        <taxon>Bacillati</taxon>
        <taxon>Actinomycetota</taxon>
        <taxon>Actinomycetes</taxon>
        <taxon>Streptosporangiales</taxon>
        <taxon>Thermomonosporaceae</taxon>
        <taxon>Actinomadura</taxon>
    </lineage>
</organism>
<accession>A0A1I5FE03</accession>
<dbReference type="InParanoid" id="A0A1I5FE03"/>
<sequence length="109" mass="11832">MRYSFDTTAVPEVVSAAVASLRTSGVCGLVGVGATEYRLDANLLLMGRTVKGIIEGDAVPHTFIPKMIELWRQDRFPFDRLVTSCPLDQINRAEADATSGKVVKPVLIP</sequence>
<keyword evidence="2" id="KW-1185">Reference proteome</keyword>
<dbReference type="Gene3D" id="3.40.50.720">
    <property type="entry name" value="NAD(P)-binding Rossmann-like Domain"/>
    <property type="match status" value="1"/>
</dbReference>